<dbReference type="Pfam" id="PF07859">
    <property type="entry name" value="Abhydrolase_3"/>
    <property type="match status" value="1"/>
</dbReference>
<dbReference type="AlphaFoldDB" id="A0A8J3H221"/>
<feature type="domain" description="Alpha/beta hydrolase fold-3" evidence="2">
    <location>
        <begin position="75"/>
        <end position="277"/>
    </location>
</feature>
<proteinExistence type="predicted"/>
<keyword evidence="4" id="KW-1185">Reference proteome</keyword>
<dbReference type="EMBL" id="BNCJ01000019">
    <property type="protein sequence ID" value="GHF67300.1"/>
    <property type="molecule type" value="Genomic_DNA"/>
</dbReference>
<dbReference type="InterPro" id="IPR050300">
    <property type="entry name" value="GDXG_lipolytic_enzyme"/>
</dbReference>
<evidence type="ECO:0000313" key="3">
    <source>
        <dbReference type="EMBL" id="GHF67300.1"/>
    </source>
</evidence>
<accession>A0A8J3H221</accession>
<keyword evidence="1 3" id="KW-0378">Hydrolase</keyword>
<organism evidence="3 4">
    <name type="scientific">Seohaeicola zhoushanensis</name>
    <dbReference type="NCBI Taxonomy" id="1569283"/>
    <lineage>
        <taxon>Bacteria</taxon>
        <taxon>Pseudomonadati</taxon>
        <taxon>Pseudomonadota</taxon>
        <taxon>Alphaproteobacteria</taxon>
        <taxon>Rhodobacterales</taxon>
        <taxon>Roseobacteraceae</taxon>
        <taxon>Seohaeicola</taxon>
    </lineage>
</organism>
<dbReference type="InterPro" id="IPR013094">
    <property type="entry name" value="AB_hydrolase_3"/>
</dbReference>
<evidence type="ECO:0000256" key="1">
    <source>
        <dbReference type="ARBA" id="ARBA00022801"/>
    </source>
</evidence>
<name>A0A8J3H221_9RHOB</name>
<dbReference type="PANTHER" id="PTHR48081">
    <property type="entry name" value="AB HYDROLASE SUPERFAMILY PROTEIN C4A8.06C"/>
    <property type="match status" value="1"/>
</dbReference>
<dbReference type="InterPro" id="IPR029058">
    <property type="entry name" value="AB_hydrolase_fold"/>
</dbReference>
<gene>
    <name evidence="3" type="ORF">GCM10017056_43180</name>
</gene>
<reference evidence="3" key="1">
    <citation type="journal article" date="2014" name="Int. J. Syst. Evol. Microbiol.">
        <title>Complete genome sequence of Corynebacterium casei LMG S-19264T (=DSM 44701T), isolated from a smear-ripened cheese.</title>
        <authorList>
            <consortium name="US DOE Joint Genome Institute (JGI-PGF)"/>
            <person name="Walter F."/>
            <person name="Albersmeier A."/>
            <person name="Kalinowski J."/>
            <person name="Ruckert C."/>
        </authorList>
    </citation>
    <scope>NUCLEOTIDE SEQUENCE</scope>
    <source>
        <strain evidence="3">KCTC 42650</strain>
    </source>
</reference>
<evidence type="ECO:0000313" key="4">
    <source>
        <dbReference type="Proteomes" id="UP000626220"/>
    </source>
</evidence>
<dbReference type="Gene3D" id="3.40.50.1820">
    <property type="entry name" value="alpha/beta hydrolase"/>
    <property type="match status" value="1"/>
</dbReference>
<dbReference type="GO" id="GO:0016787">
    <property type="term" value="F:hydrolase activity"/>
    <property type="evidence" value="ECO:0007669"/>
    <property type="project" value="UniProtKB-KW"/>
</dbReference>
<dbReference type="PANTHER" id="PTHR48081:SF8">
    <property type="entry name" value="ALPHA_BETA HYDROLASE FOLD-3 DOMAIN-CONTAINING PROTEIN-RELATED"/>
    <property type="match status" value="1"/>
</dbReference>
<comment type="caution">
    <text evidence="3">The sequence shown here is derived from an EMBL/GenBank/DDBJ whole genome shotgun (WGS) entry which is preliminary data.</text>
</comment>
<dbReference type="SUPFAM" id="SSF53474">
    <property type="entry name" value="alpha/beta-Hydrolases"/>
    <property type="match status" value="1"/>
</dbReference>
<dbReference type="Proteomes" id="UP000626220">
    <property type="component" value="Unassembled WGS sequence"/>
</dbReference>
<evidence type="ECO:0000259" key="2">
    <source>
        <dbReference type="Pfam" id="PF07859"/>
    </source>
</evidence>
<protein>
    <submittedName>
        <fullName evidence="3">Alpha/beta hydrolase</fullName>
    </submittedName>
</protein>
<sequence length="304" mass="32459">MALHPFITAMLDMLKDAPALSAGTPGDARAFVAAGRARLGSGPEMHRAEERTIEGRGGPIRARLLMPVARPEGVIVFLHGGGWVVGALEDYETYTRTLAQRTGLAVLAVDYRLAPEAPYPAGLEDCEDALAAVLEGRVDGCPAGPVIVMGDSAGGNLAAVCCARLKDPSAVALQVLYYPVTDHDFDRPSYRAHGTGLPLTARDMQWFFGHYAPTSAWADPDVSPLRRTDLAGLPPAIIVTAEYDVLLDEGEAYADRLAAQGVPVTRRRVDGVTHGFIRLHPLFDIADAELSTISAEIRDRVVPG</sequence>
<dbReference type="RefSeq" id="WP_189682203.1">
    <property type="nucleotide sequence ID" value="NZ_BNCJ01000019.1"/>
</dbReference>
<reference evidence="3" key="2">
    <citation type="submission" date="2020-09" db="EMBL/GenBank/DDBJ databases">
        <authorList>
            <person name="Sun Q."/>
            <person name="Kim S."/>
        </authorList>
    </citation>
    <scope>NUCLEOTIDE SEQUENCE</scope>
    <source>
        <strain evidence="3">KCTC 42650</strain>
    </source>
</reference>